<accession>A0A226C0H4</accession>
<keyword evidence="6" id="KW-0238">DNA-binding</keyword>
<keyword evidence="5 11" id="KW-0067">ATP-binding</keyword>
<dbReference type="Pfam" id="PF13361">
    <property type="entry name" value="UvrD_C"/>
    <property type="match status" value="1"/>
</dbReference>
<dbReference type="PROSITE" id="PS51198">
    <property type="entry name" value="UVRD_HELICASE_ATP_BIND"/>
    <property type="match status" value="1"/>
</dbReference>
<dbReference type="GO" id="GO:0033202">
    <property type="term" value="C:DNA helicase complex"/>
    <property type="evidence" value="ECO:0007669"/>
    <property type="project" value="TreeGrafter"/>
</dbReference>
<comment type="catalytic activity">
    <reaction evidence="8">
        <text>Couples ATP hydrolysis with the unwinding of duplex DNA by translocating in the 3'-5' direction.</text>
        <dbReference type="EC" id="5.6.2.4"/>
    </reaction>
</comment>
<dbReference type="RefSeq" id="WP_089022540.1">
    <property type="nucleotide sequence ID" value="NZ_NIQC01000002.1"/>
</dbReference>
<evidence type="ECO:0000256" key="1">
    <source>
        <dbReference type="ARBA" id="ARBA00009922"/>
    </source>
</evidence>
<dbReference type="SUPFAM" id="SSF52540">
    <property type="entry name" value="P-loop containing nucleoside triphosphate hydrolases"/>
    <property type="match status" value="1"/>
</dbReference>
<comment type="caution">
    <text evidence="14">The sequence shown here is derived from an EMBL/GenBank/DDBJ whole genome shotgun (WGS) entry which is preliminary data.</text>
</comment>
<proteinExistence type="inferred from homology"/>
<dbReference type="GO" id="GO:0043138">
    <property type="term" value="F:3'-5' DNA helicase activity"/>
    <property type="evidence" value="ECO:0007669"/>
    <property type="project" value="UniProtKB-EC"/>
</dbReference>
<dbReference type="OrthoDB" id="9810135at2"/>
<comment type="similarity">
    <text evidence="1">Belongs to the helicase family. UvrD subfamily.</text>
</comment>
<dbReference type="AlphaFoldDB" id="A0A226C0H4"/>
<reference evidence="14 15" key="1">
    <citation type="submission" date="2017-06" db="EMBL/GenBank/DDBJ databases">
        <title>Draft Genome Sequence of Natranaerobius trueperi halophilic, alkalithermophilic bacteria from soda lakes.</title>
        <authorList>
            <person name="Zhao B."/>
        </authorList>
    </citation>
    <scope>NUCLEOTIDE SEQUENCE [LARGE SCALE GENOMIC DNA]</scope>
    <source>
        <strain evidence="14 15">DSM 18760</strain>
    </source>
</reference>
<evidence type="ECO:0000256" key="6">
    <source>
        <dbReference type="ARBA" id="ARBA00023125"/>
    </source>
</evidence>
<evidence type="ECO:0000256" key="11">
    <source>
        <dbReference type="PROSITE-ProRule" id="PRU00560"/>
    </source>
</evidence>
<dbReference type="GO" id="GO:0005524">
    <property type="term" value="F:ATP binding"/>
    <property type="evidence" value="ECO:0007669"/>
    <property type="project" value="UniProtKB-UniRule"/>
</dbReference>
<dbReference type="InterPro" id="IPR013986">
    <property type="entry name" value="DExx_box_DNA_helicase_dom_sf"/>
</dbReference>
<sequence length="716" mass="81965">MVIDLNSLNTEQSEAVKATEGPVLILAGAGSGKTKVLTYHVAYLISNKKVHPESILALTFTNKAAKEMKERINDLVEDSPPTWVSTFHATCVRILRREIDLLGYGKDFLIYDARDKTKIVKDIISELNLDNKRYPHQAVSRKISNIKNNLQSSSNLYYPYDQIYESYQKCLRKENALDFDDLLVQTIELFEKFPDRLQYYQNKFQHILVDEFQDTNPAQNHLITLLSPPQENVFVVGDDDQSIYLFRGADVTNILDFEKKFPDTKVIKLERNYRSTKTILEAANQVVVKNPQRKSKKLWTENNDGELLKSYQGVDERDEAQFIANEIRTNRHQLPLMAVLYRTNAQSRVLEDIFRREGISYTVVGGSGFYDRKEVKDIMAYLMVIQTPKADSQLERIINEPKRGIGKTTVEKIKNYANRNGLSFYDSLLEIDFVEVSKRAQNSVKKFVDLITNFQLMREYLTVRELVEEVAEKTGYLETLRSQNNREAQNRIDNIKEIYSLAKDFEAEGGETLQEFLAHTTLLGDVDTWEDENQAEVVMMTLHSAKGLEFPGVFLTGLEEGVFPHVRSFDNEASMEEERRLCYVGITRAEQVLYLTWCEQRTMNGMTRMHTPSRFINEIDTELIEGQNESDNNLSSDAISKTRSETVQNDSTFMNSRTKSIANEVFESGDKISHKKWGEGKVVEAQKAAGDWILTVSFPGVGTKRLAAGVAPIKKI</sequence>
<dbReference type="FunFam" id="1.10.486.10:FF:000003">
    <property type="entry name" value="ATP-dependent DNA helicase"/>
    <property type="match status" value="1"/>
</dbReference>
<protein>
    <recommendedName>
        <fullName evidence="9">DNA 3'-5' helicase</fullName>
        <ecNumber evidence="9">5.6.2.4</ecNumber>
    </recommendedName>
</protein>
<evidence type="ECO:0000256" key="3">
    <source>
        <dbReference type="ARBA" id="ARBA00022801"/>
    </source>
</evidence>
<name>A0A226C0H4_9FIRM</name>
<dbReference type="Gene3D" id="3.40.50.300">
    <property type="entry name" value="P-loop containing nucleotide triphosphate hydrolases"/>
    <property type="match status" value="2"/>
</dbReference>
<dbReference type="CDD" id="cd17932">
    <property type="entry name" value="DEXQc_UvrD"/>
    <property type="match status" value="1"/>
</dbReference>
<dbReference type="GO" id="GO:0005829">
    <property type="term" value="C:cytosol"/>
    <property type="evidence" value="ECO:0007669"/>
    <property type="project" value="TreeGrafter"/>
</dbReference>
<dbReference type="GO" id="GO:0000725">
    <property type="term" value="P:recombinational repair"/>
    <property type="evidence" value="ECO:0007669"/>
    <property type="project" value="TreeGrafter"/>
</dbReference>
<feature type="binding site" evidence="11">
    <location>
        <begin position="27"/>
        <end position="34"/>
    </location>
    <ligand>
        <name>ATP</name>
        <dbReference type="ChEBI" id="CHEBI:30616"/>
    </ligand>
</feature>
<dbReference type="InterPro" id="IPR027417">
    <property type="entry name" value="P-loop_NTPase"/>
</dbReference>
<dbReference type="PANTHER" id="PTHR11070:SF2">
    <property type="entry name" value="ATP-DEPENDENT DNA HELICASE SRS2"/>
    <property type="match status" value="1"/>
</dbReference>
<keyword evidence="15" id="KW-1185">Reference proteome</keyword>
<evidence type="ECO:0000256" key="4">
    <source>
        <dbReference type="ARBA" id="ARBA00022806"/>
    </source>
</evidence>
<evidence type="ECO:0000259" key="12">
    <source>
        <dbReference type="PROSITE" id="PS51198"/>
    </source>
</evidence>
<dbReference type="EMBL" id="NIQC01000002">
    <property type="protein sequence ID" value="OWZ84736.1"/>
    <property type="molecule type" value="Genomic_DNA"/>
</dbReference>
<keyword evidence="7" id="KW-0413">Isomerase</keyword>
<dbReference type="PROSITE" id="PS51217">
    <property type="entry name" value="UVRD_HELICASE_CTER"/>
    <property type="match status" value="1"/>
</dbReference>
<dbReference type="InterPro" id="IPR000212">
    <property type="entry name" value="DNA_helicase_UvrD/REP"/>
</dbReference>
<evidence type="ECO:0000256" key="2">
    <source>
        <dbReference type="ARBA" id="ARBA00022741"/>
    </source>
</evidence>
<evidence type="ECO:0000256" key="10">
    <source>
        <dbReference type="ARBA" id="ARBA00048988"/>
    </source>
</evidence>
<comment type="catalytic activity">
    <reaction evidence="10">
        <text>ATP + H2O = ADP + phosphate + H(+)</text>
        <dbReference type="Rhea" id="RHEA:13065"/>
        <dbReference type="ChEBI" id="CHEBI:15377"/>
        <dbReference type="ChEBI" id="CHEBI:15378"/>
        <dbReference type="ChEBI" id="CHEBI:30616"/>
        <dbReference type="ChEBI" id="CHEBI:43474"/>
        <dbReference type="ChEBI" id="CHEBI:456216"/>
        <dbReference type="EC" id="5.6.2.4"/>
    </reaction>
</comment>
<evidence type="ECO:0000313" key="14">
    <source>
        <dbReference type="EMBL" id="OWZ84736.1"/>
    </source>
</evidence>
<dbReference type="InterPro" id="IPR014017">
    <property type="entry name" value="DNA_helicase_UvrD-like_C"/>
</dbReference>
<gene>
    <name evidence="14" type="ORF">CDO51_01570</name>
</gene>
<dbReference type="Proteomes" id="UP000214588">
    <property type="component" value="Unassembled WGS sequence"/>
</dbReference>
<dbReference type="CDD" id="cd18807">
    <property type="entry name" value="SF1_C_UvrD"/>
    <property type="match status" value="1"/>
</dbReference>
<evidence type="ECO:0000259" key="13">
    <source>
        <dbReference type="PROSITE" id="PS51217"/>
    </source>
</evidence>
<dbReference type="PANTHER" id="PTHR11070">
    <property type="entry name" value="UVRD / RECB / PCRA DNA HELICASE FAMILY MEMBER"/>
    <property type="match status" value="1"/>
</dbReference>
<keyword evidence="3 11" id="KW-0378">Hydrolase</keyword>
<evidence type="ECO:0000313" key="15">
    <source>
        <dbReference type="Proteomes" id="UP000214588"/>
    </source>
</evidence>
<dbReference type="GO" id="GO:0003677">
    <property type="term" value="F:DNA binding"/>
    <property type="evidence" value="ECO:0007669"/>
    <property type="project" value="UniProtKB-KW"/>
</dbReference>
<dbReference type="Pfam" id="PF00580">
    <property type="entry name" value="UvrD-helicase"/>
    <property type="match status" value="1"/>
</dbReference>
<dbReference type="InterPro" id="IPR014016">
    <property type="entry name" value="UvrD-like_ATP-bd"/>
</dbReference>
<dbReference type="GO" id="GO:0016887">
    <property type="term" value="F:ATP hydrolysis activity"/>
    <property type="evidence" value="ECO:0007669"/>
    <property type="project" value="RHEA"/>
</dbReference>
<dbReference type="Gene3D" id="1.10.10.160">
    <property type="match status" value="1"/>
</dbReference>
<organism evidence="14 15">
    <name type="scientific">Natranaerobius trueperi</name>
    <dbReference type="NCBI Taxonomy" id="759412"/>
    <lineage>
        <taxon>Bacteria</taxon>
        <taxon>Bacillati</taxon>
        <taxon>Bacillota</taxon>
        <taxon>Clostridia</taxon>
        <taxon>Natranaerobiales</taxon>
        <taxon>Natranaerobiaceae</taxon>
        <taxon>Natranaerobius</taxon>
    </lineage>
</organism>
<feature type="domain" description="UvrD-like helicase ATP-binding" evidence="12">
    <location>
        <begin position="6"/>
        <end position="276"/>
    </location>
</feature>
<dbReference type="Pfam" id="PF21196">
    <property type="entry name" value="PcrA_UvrD_tudor"/>
    <property type="match status" value="1"/>
</dbReference>
<evidence type="ECO:0000256" key="5">
    <source>
        <dbReference type="ARBA" id="ARBA00022840"/>
    </source>
</evidence>
<evidence type="ECO:0000256" key="7">
    <source>
        <dbReference type="ARBA" id="ARBA00023235"/>
    </source>
</evidence>
<dbReference type="Gene3D" id="1.10.486.10">
    <property type="entry name" value="PCRA, domain 4"/>
    <property type="match status" value="1"/>
</dbReference>
<feature type="domain" description="UvrD-like helicase C-terminal" evidence="13">
    <location>
        <begin position="277"/>
        <end position="547"/>
    </location>
</feature>
<keyword evidence="4 11" id="KW-0347">Helicase</keyword>
<keyword evidence="2 11" id="KW-0547">Nucleotide-binding</keyword>
<dbReference type="EC" id="5.6.2.4" evidence="9"/>
<evidence type="ECO:0000256" key="9">
    <source>
        <dbReference type="ARBA" id="ARBA00034808"/>
    </source>
</evidence>
<evidence type="ECO:0000256" key="8">
    <source>
        <dbReference type="ARBA" id="ARBA00034617"/>
    </source>
</evidence>